<dbReference type="InterPro" id="IPR025943">
    <property type="entry name" value="Sigma_54_int_dom_ATP-bd_2"/>
</dbReference>
<dbReference type="SMART" id="SM00448">
    <property type="entry name" value="REC"/>
    <property type="match status" value="1"/>
</dbReference>
<dbReference type="InterPro" id="IPR058031">
    <property type="entry name" value="AAA_lid_NorR"/>
</dbReference>
<dbReference type="FunFam" id="3.40.50.2300:FF:000018">
    <property type="entry name" value="DNA-binding transcriptional regulator NtrC"/>
    <property type="match status" value="1"/>
</dbReference>
<dbReference type="PROSITE" id="PS00675">
    <property type="entry name" value="SIGMA54_INTERACT_1"/>
    <property type="match status" value="1"/>
</dbReference>
<keyword evidence="2" id="KW-0547">Nucleotide-binding</keyword>
<dbReference type="SMART" id="SM00382">
    <property type="entry name" value="AAA"/>
    <property type="match status" value="1"/>
</dbReference>
<evidence type="ECO:0000256" key="7">
    <source>
        <dbReference type="ARBA" id="ARBA00023163"/>
    </source>
</evidence>
<dbReference type="InterPro" id="IPR002078">
    <property type="entry name" value="Sigma_54_int"/>
</dbReference>
<feature type="modified residue" description="4-aspartylphosphate" evidence="8">
    <location>
        <position position="66"/>
    </location>
</feature>
<feature type="domain" description="Response regulatory" evidence="10">
    <location>
        <begin position="17"/>
        <end position="131"/>
    </location>
</feature>
<dbReference type="Pfam" id="PF25601">
    <property type="entry name" value="AAA_lid_14"/>
    <property type="match status" value="1"/>
</dbReference>
<dbReference type="SUPFAM" id="SSF52540">
    <property type="entry name" value="P-loop containing nucleoside triphosphate hydrolases"/>
    <property type="match status" value="1"/>
</dbReference>
<evidence type="ECO:0000313" key="11">
    <source>
        <dbReference type="EMBL" id="AJD50189.1"/>
    </source>
</evidence>
<sequence>MPHSKIDTTSAKPQTAQVIIVDDEEALRVSLSQWLDLSGYTICVHADAISALEDITPDFAGVILTDVKMPKLDGIAFTKSVLAIDRDIPVILMTGHGDVPMAVEAMKSGAYDFVEKPFEPNDILESLERAIEKRKLVIENRALRTQIAQHGTLDSRLIGNSPSMRALKAEIANIAPTEVPVLVSGETGTGKELVARAIHDLSVRHDRRFVAVNCAAIPESTAESELFGHEKGAFTGAASRRIGWIEHADNGTLFLDELSSMPLALQAKLLRVIEQREIVRLGSNTPVKVNFRLICATNEDLPTAVADKRFREDLLFRINTFELEIVPLRQRKDDLPLLFDIFAERAAENFDRPYEKPPAKLWGGLLAHEWSGNVRELKNLAERYVLLTGNAEERWARLFGNSIGNGAADPADKTGSLADQLRHFEQHIIRDALTRHNGNVKTVMDELDIPRRTLNEKMKKLNIRRDTIEER</sequence>
<dbReference type="GO" id="GO:0000160">
    <property type="term" value="P:phosphorelay signal transduction system"/>
    <property type="evidence" value="ECO:0007669"/>
    <property type="project" value="UniProtKB-KW"/>
</dbReference>
<dbReference type="InterPro" id="IPR011006">
    <property type="entry name" value="CheY-like_superfamily"/>
</dbReference>
<dbReference type="InterPro" id="IPR001789">
    <property type="entry name" value="Sig_transdc_resp-reg_receiver"/>
</dbReference>
<dbReference type="Pfam" id="PF00158">
    <property type="entry name" value="Sigma54_activat"/>
    <property type="match status" value="1"/>
</dbReference>
<keyword evidence="5" id="KW-0805">Transcription regulation</keyword>
<dbReference type="FunFam" id="3.40.50.300:FF:000006">
    <property type="entry name" value="DNA-binding transcriptional regulator NtrC"/>
    <property type="match status" value="1"/>
</dbReference>
<dbReference type="InterPro" id="IPR025662">
    <property type="entry name" value="Sigma_54_int_dom_ATP-bd_1"/>
</dbReference>
<dbReference type="GO" id="GO:0005524">
    <property type="term" value="F:ATP binding"/>
    <property type="evidence" value="ECO:0007669"/>
    <property type="project" value="UniProtKB-KW"/>
</dbReference>
<protein>
    <submittedName>
        <fullName evidence="11">Two component Fis family sigma54-specific transcriptional regulator</fullName>
    </submittedName>
</protein>
<accession>A0AB72U7J2</accession>
<dbReference type="InterPro" id="IPR002197">
    <property type="entry name" value="HTH_Fis"/>
</dbReference>
<evidence type="ECO:0000313" key="12">
    <source>
        <dbReference type="Proteomes" id="UP000007127"/>
    </source>
</evidence>
<keyword evidence="3" id="KW-0067">ATP-binding</keyword>
<dbReference type="Proteomes" id="UP000007127">
    <property type="component" value="Chromosome"/>
</dbReference>
<keyword evidence="1 8" id="KW-0597">Phosphoprotein</keyword>
<evidence type="ECO:0000256" key="4">
    <source>
        <dbReference type="ARBA" id="ARBA00023012"/>
    </source>
</evidence>
<keyword evidence="7" id="KW-0804">Transcription</keyword>
<dbReference type="GO" id="GO:0043565">
    <property type="term" value="F:sequence-specific DNA binding"/>
    <property type="evidence" value="ECO:0007669"/>
    <property type="project" value="InterPro"/>
</dbReference>
<evidence type="ECO:0000256" key="6">
    <source>
        <dbReference type="ARBA" id="ARBA00023159"/>
    </source>
</evidence>
<dbReference type="KEGG" id="txi:TH3_00315"/>
<evidence type="ECO:0000256" key="2">
    <source>
        <dbReference type="ARBA" id="ARBA00022741"/>
    </source>
</evidence>
<dbReference type="SUPFAM" id="SSF46689">
    <property type="entry name" value="Homeodomain-like"/>
    <property type="match status" value="1"/>
</dbReference>
<dbReference type="Pfam" id="PF00072">
    <property type="entry name" value="Response_reg"/>
    <property type="match status" value="1"/>
</dbReference>
<dbReference type="SUPFAM" id="SSF52172">
    <property type="entry name" value="CheY-like"/>
    <property type="match status" value="1"/>
</dbReference>
<evidence type="ECO:0000256" key="3">
    <source>
        <dbReference type="ARBA" id="ARBA00022840"/>
    </source>
</evidence>
<evidence type="ECO:0000256" key="8">
    <source>
        <dbReference type="PROSITE-ProRule" id="PRU00169"/>
    </source>
</evidence>
<dbReference type="InterPro" id="IPR009057">
    <property type="entry name" value="Homeodomain-like_sf"/>
</dbReference>
<evidence type="ECO:0000256" key="5">
    <source>
        <dbReference type="ARBA" id="ARBA00023015"/>
    </source>
</evidence>
<dbReference type="Pfam" id="PF02954">
    <property type="entry name" value="HTH_8"/>
    <property type="match status" value="1"/>
</dbReference>
<evidence type="ECO:0000259" key="10">
    <source>
        <dbReference type="PROSITE" id="PS50110"/>
    </source>
</evidence>
<reference evidence="11 12" key="1">
    <citation type="journal article" date="2012" name="J. Bacteriol.">
        <title>Genome sequence of Thalassospira xiamenensis type strain M-5.</title>
        <authorList>
            <person name="Lai Q."/>
            <person name="Shao Z."/>
        </authorList>
    </citation>
    <scope>NUCLEOTIDE SEQUENCE [LARGE SCALE GENOMIC DNA]</scope>
    <source>
        <strain evidence="11 12">M-5</strain>
    </source>
</reference>
<keyword evidence="6" id="KW-0010">Activator</keyword>
<dbReference type="AlphaFoldDB" id="A0AB72U7J2"/>
<dbReference type="GeneID" id="31925768"/>
<dbReference type="PROSITE" id="PS00676">
    <property type="entry name" value="SIGMA54_INTERACT_2"/>
    <property type="match status" value="1"/>
</dbReference>
<dbReference type="Gene3D" id="3.40.50.2300">
    <property type="match status" value="1"/>
</dbReference>
<organism evidence="11 12">
    <name type="scientific">Thalassospira xiamenensis M-5 = DSM 17429</name>
    <dbReference type="NCBI Taxonomy" id="1123366"/>
    <lineage>
        <taxon>Bacteria</taxon>
        <taxon>Pseudomonadati</taxon>
        <taxon>Pseudomonadota</taxon>
        <taxon>Alphaproteobacteria</taxon>
        <taxon>Rhodospirillales</taxon>
        <taxon>Thalassospiraceae</taxon>
        <taxon>Thalassospira</taxon>
    </lineage>
</organism>
<dbReference type="PROSITE" id="PS50045">
    <property type="entry name" value="SIGMA54_INTERACT_4"/>
    <property type="match status" value="1"/>
</dbReference>
<dbReference type="PANTHER" id="PTHR32071:SF57">
    <property type="entry name" value="C4-DICARBOXYLATE TRANSPORT TRANSCRIPTIONAL REGULATORY PROTEIN DCTD"/>
    <property type="match status" value="1"/>
</dbReference>
<feature type="domain" description="Sigma-54 factor interaction" evidence="9">
    <location>
        <begin position="157"/>
        <end position="386"/>
    </location>
</feature>
<dbReference type="CDD" id="cd00009">
    <property type="entry name" value="AAA"/>
    <property type="match status" value="1"/>
</dbReference>
<dbReference type="PANTHER" id="PTHR32071">
    <property type="entry name" value="TRANSCRIPTIONAL REGULATORY PROTEIN"/>
    <property type="match status" value="1"/>
</dbReference>
<dbReference type="GO" id="GO:0006355">
    <property type="term" value="P:regulation of DNA-templated transcription"/>
    <property type="evidence" value="ECO:0007669"/>
    <property type="project" value="InterPro"/>
</dbReference>
<dbReference type="InterPro" id="IPR003593">
    <property type="entry name" value="AAA+_ATPase"/>
</dbReference>
<dbReference type="EMBL" id="CP004388">
    <property type="protein sequence ID" value="AJD50189.1"/>
    <property type="molecule type" value="Genomic_DNA"/>
</dbReference>
<dbReference type="Gene3D" id="1.10.10.60">
    <property type="entry name" value="Homeodomain-like"/>
    <property type="match status" value="1"/>
</dbReference>
<dbReference type="InterPro" id="IPR027417">
    <property type="entry name" value="P-loop_NTPase"/>
</dbReference>
<keyword evidence="4" id="KW-0902">Two-component regulatory system</keyword>
<dbReference type="Gene3D" id="1.10.8.60">
    <property type="match status" value="1"/>
</dbReference>
<evidence type="ECO:0000256" key="1">
    <source>
        <dbReference type="ARBA" id="ARBA00022553"/>
    </source>
</evidence>
<dbReference type="PROSITE" id="PS50110">
    <property type="entry name" value="RESPONSE_REGULATORY"/>
    <property type="match status" value="1"/>
</dbReference>
<proteinExistence type="predicted"/>
<gene>
    <name evidence="11" type="ORF">TH3_00315</name>
</gene>
<evidence type="ECO:0000259" key="9">
    <source>
        <dbReference type="PROSITE" id="PS50045"/>
    </source>
</evidence>
<dbReference type="RefSeq" id="WP_007088272.1">
    <property type="nucleotide sequence ID" value="NZ_CP004388.1"/>
</dbReference>
<name>A0AB72U7J2_9PROT</name>
<dbReference type="CDD" id="cd17549">
    <property type="entry name" value="REC_DctD-like"/>
    <property type="match status" value="1"/>
</dbReference>
<dbReference type="Gene3D" id="3.40.50.300">
    <property type="entry name" value="P-loop containing nucleotide triphosphate hydrolases"/>
    <property type="match status" value="1"/>
</dbReference>